<comment type="caution">
    <text evidence="1">The sequence shown here is derived from an EMBL/GenBank/DDBJ whole genome shotgun (WGS) entry which is preliminary data.</text>
</comment>
<protein>
    <submittedName>
        <fullName evidence="1">Uncharacterized protein</fullName>
    </submittedName>
</protein>
<proteinExistence type="predicted"/>
<dbReference type="Proteomes" id="UP001501175">
    <property type="component" value="Unassembled WGS sequence"/>
</dbReference>
<evidence type="ECO:0000313" key="1">
    <source>
        <dbReference type="EMBL" id="GAA4461851.1"/>
    </source>
</evidence>
<gene>
    <name evidence="1" type="ORF">GCM10023189_37820</name>
</gene>
<reference evidence="2" key="1">
    <citation type="journal article" date="2019" name="Int. J. Syst. Evol. Microbiol.">
        <title>The Global Catalogue of Microorganisms (GCM) 10K type strain sequencing project: providing services to taxonomists for standard genome sequencing and annotation.</title>
        <authorList>
            <consortium name="The Broad Institute Genomics Platform"/>
            <consortium name="The Broad Institute Genome Sequencing Center for Infectious Disease"/>
            <person name="Wu L."/>
            <person name="Ma J."/>
        </authorList>
    </citation>
    <scope>NUCLEOTIDE SEQUENCE [LARGE SCALE GENOMIC DNA]</scope>
    <source>
        <strain evidence="2">JCM 17927</strain>
    </source>
</reference>
<organism evidence="1 2">
    <name type="scientific">Nibrella saemangeumensis</name>
    <dbReference type="NCBI Taxonomy" id="1084526"/>
    <lineage>
        <taxon>Bacteria</taxon>
        <taxon>Pseudomonadati</taxon>
        <taxon>Bacteroidota</taxon>
        <taxon>Cytophagia</taxon>
        <taxon>Cytophagales</taxon>
        <taxon>Spirosomataceae</taxon>
        <taxon>Nibrella</taxon>
    </lineage>
</organism>
<sequence>MRRNDERKRGDRLADCRGPWWPMEKEAAIAKLGRRRAPPRGEDELRLCVRCGTQSEKGVPDD</sequence>
<accession>A0ABP8N5U4</accession>
<keyword evidence="2" id="KW-1185">Reference proteome</keyword>
<name>A0ABP8N5U4_9BACT</name>
<evidence type="ECO:0000313" key="2">
    <source>
        <dbReference type="Proteomes" id="UP001501175"/>
    </source>
</evidence>
<dbReference type="EMBL" id="BAABHD010000066">
    <property type="protein sequence ID" value="GAA4461851.1"/>
    <property type="molecule type" value="Genomic_DNA"/>
</dbReference>